<accession>A0A8T0V6R7</accession>
<dbReference type="AlphaFoldDB" id="A0A8T0V6R7"/>
<name>A0A8T0V6R7_PANVG</name>
<comment type="caution">
    <text evidence="2">The sequence shown here is derived from an EMBL/GenBank/DDBJ whole genome shotgun (WGS) entry which is preliminary data.</text>
</comment>
<reference evidence="2" key="1">
    <citation type="submission" date="2020-05" db="EMBL/GenBank/DDBJ databases">
        <title>WGS assembly of Panicum virgatum.</title>
        <authorList>
            <person name="Lovell J.T."/>
            <person name="Jenkins J."/>
            <person name="Shu S."/>
            <person name="Juenger T.E."/>
            <person name="Schmutz J."/>
        </authorList>
    </citation>
    <scope>NUCLEOTIDE SEQUENCE</scope>
    <source>
        <strain evidence="2">AP13</strain>
    </source>
</reference>
<proteinExistence type="predicted"/>
<evidence type="ECO:0000313" key="3">
    <source>
        <dbReference type="Proteomes" id="UP000823388"/>
    </source>
</evidence>
<evidence type="ECO:0000313" key="2">
    <source>
        <dbReference type="EMBL" id="KAG2629186.1"/>
    </source>
</evidence>
<sequence>MVNPILPRTPAPIRHPRPVGRLGARRSQVLAGATPPPATVAVGKPCRPLPPRLAGPPQPRIHRPPPPPPRLPAPAGRHHARGRGAAVATHHRSPPPPSRLAVAGSLLGQD</sequence>
<dbReference type="EMBL" id="CM029041">
    <property type="protein sequence ID" value="KAG2629186.1"/>
    <property type="molecule type" value="Genomic_DNA"/>
</dbReference>
<organism evidence="2 3">
    <name type="scientific">Panicum virgatum</name>
    <name type="common">Blackwell switchgrass</name>
    <dbReference type="NCBI Taxonomy" id="38727"/>
    <lineage>
        <taxon>Eukaryota</taxon>
        <taxon>Viridiplantae</taxon>
        <taxon>Streptophyta</taxon>
        <taxon>Embryophyta</taxon>
        <taxon>Tracheophyta</taxon>
        <taxon>Spermatophyta</taxon>
        <taxon>Magnoliopsida</taxon>
        <taxon>Liliopsida</taxon>
        <taxon>Poales</taxon>
        <taxon>Poaceae</taxon>
        <taxon>PACMAD clade</taxon>
        <taxon>Panicoideae</taxon>
        <taxon>Panicodae</taxon>
        <taxon>Paniceae</taxon>
        <taxon>Panicinae</taxon>
        <taxon>Panicum</taxon>
        <taxon>Panicum sect. Hiantes</taxon>
    </lineage>
</organism>
<evidence type="ECO:0000256" key="1">
    <source>
        <dbReference type="SAM" id="MobiDB-lite"/>
    </source>
</evidence>
<feature type="region of interest" description="Disordered" evidence="1">
    <location>
        <begin position="1"/>
        <end position="110"/>
    </location>
</feature>
<dbReference type="Proteomes" id="UP000823388">
    <property type="component" value="Chromosome 3K"/>
</dbReference>
<keyword evidence="3" id="KW-1185">Reference proteome</keyword>
<feature type="compositionally biased region" description="Pro residues" evidence="1">
    <location>
        <begin position="47"/>
        <end position="72"/>
    </location>
</feature>
<gene>
    <name evidence="2" type="ORF">PVAP13_3KG422203</name>
</gene>
<protein>
    <submittedName>
        <fullName evidence="2">Uncharacterized protein</fullName>
    </submittedName>
</protein>